<gene>
    <name evidence="2" type="ORF">BET01_02695</name>
</gene>
<accession>A0A419TCR9</accession>
<dbReference type="InterPro" id="IPR036715">
    <property type="entry name" value="A-2_3-sialylTrfase_sf"/>
</dbReference>
<organism evidence="2 3">
    <name type="scientific">Lacrimispora algidixylanolytica</name>
    <dbReference type="NCBI Taxonomy" id="94868"/>
    <lineage>
        <taxon>Bacteria</taxon>
        <taxon>Bacillati</taxon>
        <taxon>Bacillota</taxon>
        <taxon>Clostridia</taxon>
        <taxon>Lachnospirales</taxon>
        <taxon>Lachnospiraceae</taxon>
        <taxon>Lacrimispora</taxon>
    </lineage>
</organism>
<dbReference type="InterPro" id="IPR002826">
    <property type="entry name" value="MptE-like"/>
</dbReference>
<dbReference type="Proteomes" id="UP000284277">
    <property type="component" value="Unassembled WGS sequence"/>
</dbReference>
<dbReference type="EMBL" id="MCIA01000001">
    <property type="protein sequence ID" value="RKD35270.1"/>
    <property type="molecule type" value="Genomic_DNA"/>
</dbReference>
<dbReference type="RefSeq" id="WP_120195207.1">
    <property type="nucleotide sequence ID" value="NZ_MCIA01000001.1"/>
</dbReference>
<evidence type="ECO:0000259" key="1">
    <source>
        <dbReference type="Pfam" id="PF01973"/>
    </source>
</evidence>
<dbReference type="SUPFAM" id="SSF102414">
    <property type="entry name" value="Alpha-2,3/8-sialyltransferase CstII"/>
    <property type="match status" value="1"/>
</dbReference>
<dbReference type="Gene3D" id="3.90.1480.10">
    <property type="entry name" value="Alpha-2,3-sialyltransferase"/>
    <property type="match status" value="1"/>
</dbReference>
<dbReference type="InterPro" id="IPR029063">
    <property type="entry name" value="SAM-dependent_MTases_sf"/>
</dbReference>
<dbReference type="Pfam" id="PF01973">
    <property type="entry name" value="MptE-like"/>
    <property type="match status" value="1"/>
</dbReference>
<protein>
    <recommendedName>
        <fullName evidence="1">6-hydroxymethylpterin diphosphokinase MptE-like domain-containing protein</fullName>
    </recommendedName>
</protein>
<dbReference type="SUPFAM" id="SSF53335">
    <property type="entry name" value="S-adenosyl-L-methionine-dependent methyltransferases"/>
    <property type="match status" value="1"/>
</dbReference>
<dbReference type="AlphaFoldDB" id="A0A419TCR9"/>
<comment type="caution">
    <text evidence="2">The sequence shown here is derived from an EMBL/GenBank/DDBJ whole genome shotgun (WGS) entry which is preliminary data.</text>
</comment>
<sequence>MTEIETCSLFEFVNFIKKNSESKKTYIYGAGTYGKIIGSFLKKHQINYEGFIDSNKKLMGSFLLEKQIFGLSDISEYSNCVVILSLSRQVYGQEFDDLYLMLSSKGVNKENIVYFADDFDLMDSIISSVKDTSHILQRNLKLKNIFSGRRCFIIGNGPSLLIEDINRLKTEISMGCNGIYQLFEKSVWRPTCFFAEDNVFLNEHIQTDKDLNYLLCNCEYLFTTLWSELYDRYFDDYDKLFYLHTCKTKIEDIMFSPDLTQKIYSALTTLYTMLQVAVYMGINEIYLLGIDFSFRREIDKNGYMLVSEDIKNHAEIMEETDGIYHTDIILKGYMVAKEYADLHGIKIYNATRGGKLEVFERINFDNLF</sequence>
<proteinExistence type="predicted"/>
<evidence type="ECO:0000313" key="2">
    <source>
        <dbReference type="EMBL" id="RKD35270.1"/>
    </source>
</evidence>
<keyword evidence="3" id="KW-1185">Reference proteome</keyword>
<feature type="domain" description="6-hydroxymethylpterin diphosphokinase MptE-like" evidence="1">
    <location>
        <begin position="139"/>
        <end position="296"/>
    </location>
</feature>
<dbReference type="OrthoDB" id="344900at2"/>
<name>A0A419TCR9_9FIRM</name>
<evidence type="ECO:0000313" key="3">
    <source>
        <dbReference type="Proteomes" id="UP000284277"/>
    </source>
</evidence>
<reference evidence="2 3" key="1">
    <citation type="submission" date="2016-08" db="EMBL/GenBank/DDBJ databases">
        <title>A new outlook on sporulation: Clostridium algidixylanolyticum.</title>
        <authorList>
            <person name="Poppleton D.I."/>
            <person name="Gribaldo S."/>
        </authorList>
    </citation>
    <scope>NUCLEOTIDE SEQUENCE [LARGE SCALE GENOMIC DNA]</scope>
    <source>
        <strain evidence="2 3">SPL73</strain>
    </source>
</reference>